<dbReference type="Proteomes" id="UP000325614">
    <property type="component" value="Chromosome"/>
</dbReference>
<accession>A0A5P9JZW6</accession>
<name>A0A5P9JZW6_9HYPH</name>
<sequence length="86" mass="9411">MGFCDLRGLAHQDWLNPGSGLFGRLEQGRVLAVALAEPGFQVPPSLVLRVMVRPVKADKHGGKLIICKDKVAFSVIAIDEHAHRKK</sequence>
<dbReference type="AlphaFoldDB" id="A0A5P9JZW6"/>
<proteinExistence type="predicted"/>
<reference evidence="1 2" key="1">
    <citation type="submission" date="2019-10" db="EMBL/GenBank/DDBJ databases">
        <title>Isolation, Identification of Microvirga thermotolerans HR1, a novel thermophilic bacterium and Comparative Genomics of the genus Microvirga.</title>
        <authorList>
            <person name="Li J."/>
            <person name="Zhang W."/>
            <person name="Lin M."/>
            <person name="Wang J."/>
        </authorList>
    </citation>
    <scope>NUCLEOTIDE SEQUENCE [LARGE SCALE GENOMIC DNA]</scope>
    <source>
        <strain evidence="1 2">HR1</strain>
    </source>
</reference>
<dbReference type="KEGG" id="mico:GDR74_12315"/>
<keyword evidence="2" id="KW-1185">Reference proteome</keyword>
<organism evidence="1 2">
    <name type="scientific">Microvirga thermotolerans</name>
    <dbReference type="NCBI Taxonomy" id="2651334"/>
    <lineage>
        <taxon>Bacteria</taxon>
        <taxon>Pseudomonadati</taxon>
        <taxon>Pseudomonadota</taxon>
        <taxon>Alphaproteobacteria</taxon>
        <taxon>Hyphomicrobiales</taxon>
        <taxon>Methylobacteriaceae</taxon>
        <taxon>Microvirga</taxon>
    </lineage>
</organism>
<protein>
    <submittedName>
        <fullName evidence="1">Uncharacterized protein</fullName>
    </submittedName>
</protein>
<dbReference type="RefSeq" id="WP_152586576.1">
    <property type="nucleotide sequence ID" value="NZ_CP045423.1"/>
</dbReference>
<dbReference type="EMBL" id="CP045423">
    <property type="protein sequence ID" value="QFU16940.1"/>
    <property type="molecule type" value="Genomic_DNA"/>
</dbReference>
<evidence type="ECO:0000313" key="2">
    <source>
        <dbReference type="Proteomes" id="UP000325614"/>
    </source>
</evidence>
<evidence type="ECO:0000313" key="1">
    <source>
        <dbReference type="EMBL" id="QFU16940.1"/>
    </source>
</evidence>
<gene>
    <name evidence="1" type="ORF">GDR74_12315</name>
</gene>